<dbReference type="CDD" id="cd03814">
    <property type="entry name" value="GT4-like"/>
    <property type="match status" value="1"/>
</dbReference>
<keyword evidence="3" id="KW-0808">Transferase</keyword>
<dbReference type="Pfam" id="PF13439">
    <property type="entry name" value="Glyco_transf_4"/>
    <property type="match status" value="1"/>
</dbReference>
<keyword evidence="4" id="KW-1185">Reference proteome</keyword>
<comment type="caution">
    <text evidence="3">The sequence shown here is derived from an EMBL/GenBank/DDBJ whole genome shotgun (WGS) entry which is preliminary data.</text>
</comment>
<accession>A0A7W6RC82</accession>
<reference evidence="3 4" key="1">
    <citation type="submission" date="2020-08" db="EMBL/GenBank/DDBJ databases">
        <title>Genome sequencing of Purple Non-Sulfur Bacteria from various extreme environments.</title>
        <authorList>
            <person name="Mayer M."/>
        </authorList>
    </citation>
    <scope>NUCLEOTIDE SEQUENCE [LARGE SCALE GENOMIC DNA]</scope>
    <source>
        <strain evidence="3 4">JA131</strain>
    </source>
</reference>
<sequence length="369" mass="40703">MRICIVTDAWRPQINGVVRVIESVRREVEAAGHQVTVIEPGAFLSVPMPTYREIRLAVFPARKLRRLIDAARPDAVHIATEGPLGLAARALCKRRGWPFTTAYHTRFPEYVQSRTGVPLAWMYAWMRHFHKPATRVLVPAASTLTELRRRRLRNLWLWSHGVDTQVFRPTEGASFSDLPRPLFLFLGRIAVEKNLPAFLDLDLPGSKMVAGVGPERESLQRRYPGVRFVQPDDDEAIARCYSAADVFVFPSLTDTFGLVLLEALACGLPVAAFPVAGPRDVLADTDPDHPVGVLDDDLRKAALAALALDPAPCRAHALRHDWAAVATLFLEALAPLPRRVAEGTAPTPVSGEADADAESSADLEVERVR</sequence>
<organism evidence="3 4">
    <name type="scientific">Roseospira visakhapatnamensis</name>
    <dbReference type="NCBI Taxonomy" id="390880"/>
    <lineage>
        <taxon>Bacteria</taxon>
        <taxon>Pseudomonadati</taxon>
        <taxon>Pseudomonadota</taxon>
        <taxon>Alphaproteobacteria</taxon>
        <taxon>Rhodospirillales</taxon>
        <taxon>Rhodospirillaceae</taxon>
        <taxon>Roseospira</taxon>
    </lineage>
</organism>
<proteinExistence type="predicted"/>
<protein>
    <submittedName>
        <fullName evidence="3">Glycosyltransferase involved in cell wall biosynthesis</fullName>
    </submittedName>
</protein>
<feature type="compositionally biased region" description="Acidic residues" evidence="1">
    <location>
        <begin position="353"/>
        <end position="363"/>
    </location>
</feature>
<dbReference type="PANTHER" id="PTHR45947">
    <property type="entry name" value="SULFOQUINOVOSYL TRANSFERASE SQD2"/>
    <property type="match status" value="1"/>
</dbReference>
<dbReference type="PANTHER" id="PTHR45947:SF3">
    <property type="entry name" value="SULFOQUINOVOSYL TRANSFERASE SQD2"/>
    <property type="match status" value="1"/>
</dbReference>
<dbReference type="AlphaFoldDB" id="A0A7W6RC82"/>
<evidence type="ECO:0000256" key="1">
    <source>
        <dbReference type="SAM" id="MobiDB-lite"/>
    </source>
</evidence>
<evidence type="ECO:0000313" key="4">
    <source>
        <dbReference type="Proteomes" id="UP000554286"/>
    </source>
</evidence>
<feature type="region of interest" description="Disordered" evidence="1">
    <location>
        <begin position="342"/>
        <end position="369"/>
    </location>
</feature>
<dbReference type="InterPro" id="IPR028098">
    <property type="entry name" value="Glyco_trans_4-like_N"/>
</dbReference>
<dbReference type="Gene3D" id="3.40.50.2000">
    <property type="entry name" value="Glycogen Phosphorylase B"/>
    <property type="match status" value="2"/>
</dbReference>
<evidence type="ECO:0000259" key="2">
    <source>
        <dbReference type="Pfam" id="PF13439"/>
    </source>
</evidence>
<evidence type="ECO:0000313" key="3">
    <source>
        <dbReference type="EMBL" id="MBB4265304.1"/>
    </source>
</evidence>
<dbReference type="Pfam" id="PF13692">
    <property type="entry name" value="Glyco_trans_1_4"/>
    <property type="match status" value="1"/>
</dbReference>
<dbReference type="SUPFAM" id="SSF53756">
    <property type="entry name" value="UDP-Glycosyltransferase/glycogen phosphorylase"/>
    <property type="match status" value="1"/>
</dbReference>
<dbReference type="RefSeq" id="WP_184042929.1">
    <property type="nucleotide sequence ID" value="NZ_JACIGK010000005.1"/>
</dbReference>
<dbReference type="EMBL" id="JACIGK010000005">
    <property type="protein sequence ID" value="MBB4265304.1"/>
    <property type="molecule type" value="Genomic_DNA"/>
</dbReference>
<dbReference type="InterPro" id="IPR050194">
    <property type="entry name" value="Glycosyltransferase_grp1"/>
</dbReference>
<gene>
    <name evidence="3" type="ORF">GGD89_000922</name>
</gene>
<dbReference type="Proteomes" id="UP000554286">
    <property type="component" value="Unassembled WGS sequence"/>
</dbReference>
<name>A0A7W6RC82_9PROT</name>
<dbReference type="GO" id="GO:0016757">
    <property type="term" value="F:glycosyltransferase activity"/>
    <property type="evidence" value="ECO:0007669"/>
    <property type="project" value="UniProtKB-ARBA"/>
</dbReference>
<feature type="domain" description="Glycosyltransferase subfamily 4-like N-terminal" evidence="2">
    <location>
        <begin position="14"/>
        <end position="165"/>
    </location>
</feature>